<keyword evidence="3" id="KW-1185">Reference proteome</keyword>
<organism evidence="2 3">
    <name type="scientific">Nephila pilipes</name>
    <name type="common">Giant wood spider</name>
    <name type="synonym">Nephila maculata</name>
    <dbReference type="NCBI Taxonomy" id="299642"/>
    <lineage>
        <taxon>Eukaryota</taxon>
        <taxon>Metazoa</taxon>
        <taxon>Ecdysozoa</taxon>
        <taxon>Arthropoda</taxon>
        <taxon>Chelicerata</taxon>
        <taxon>Arachnida</taxon>
        <taxon>Araneae</taxon>
        <taxon>Araneomorphae</taxon>
        <taxon>Entelegynae</taxon>
        <taxon>Araneoidea</taxon>
        <taxon>Nephilidae</taxon>
        <taxon>Nephila</taxon>
    </lineage>
</organism>
<sequence length="117" mass="13429">MGEWVGWLERSIARDQSFKPILPFFFGFLLVPTLGQRPFTDGKQRHPGGMLHMLGNFLQSPLKSFPLLSEAWTHQSPLKSFPPLSEAWTHQTPLPRLSPYKSRLRHESSHSLPLRSP</sequence>
<feature type="region of interest" description="Disordered" evidence="1">
    <location>
        <begin position="81"/>
        <end position="117"/>
    </location>
</feature>
<dbReference type="Proteomes" id="UP000887013">
    <property type="component" value="Unassembled WGS sequence"/>
</dbReference>
<dbReference type="AlphaFoldDB" id="A0A8X6JME7"/>
<comment type="caution">
    <text evidence="2">The sequence shown here is derived from an EMBL/GenBank/DDBJ whole genome shotgun (WGS) entry which is preliminary data.</text>
</comment>
<gene>
    <name evidence="2" type="ORF">NPIL_662931</name>
</gene>
<evidence type="ECO:0000256" key="1">
    <source>
        <dbReference type="SAM" id="MobiDB-lite"/>
    </source>
</evidence>
<dbReference type="EMBL" id="BMAW01044324">
    <property type="protein sequence ID" value="GFS43876.1"/>
    <property type="molecule type" value="Genomic_DNA"/>
</dbReference>
<proteinExistence type="predicted"/>
<reference evidence="2" key="1">
    <citation type="submission" date="2020-08" db="EMBL/GenBank/DDBJ databases">
        <title>Multicomponent nature underlies the extraordinary mechanical properties of spider dragline silk.</title>
        <authorList>
            <person name="Kono N."/>
            <person name="Nakamura H."/>
            <person name="Mori M."/>
            <person name="Yoshida Y."/>
            <person name="Ohtoshi R."/>
            <person name="Malay A.D."/>
            <person name="Moran D.A.P."/>
            <person name="Tomita M."/>
            <person name="Numata K."/>
            <person name="Arakawa K."/>
        </authorList>
    </citation>
    <scope>NUCLEOTIDE SEQUENCE</scope>
</reference>
<protein>
    <submittedName>
        <fullName evidence="2">Uncharacterized protein</fullName>
    </submittedName>
</protein>
<accession>A0A8X6JME7</accession>
<name>A0A8X6JME7_NEPPI</name>
<evidence type="ECO:0000313" key="3">
    <source>
        <dbReference type="Proteomes" id="UP000887013"/>
    </source>
</evidence>
<evidence type="ECO:0000313" key="2">
    <source>
        <dbReference type="EMBL" id="GFS43876.1"/>
    </source>
</evidence>